<evidence type="ECO:0000256" key="1">
    <source>
        <dbReference type="SAM" id="MobiDB-lite"/>
    </source>
</evidence>
<dbReference type="OrthoDB" id="66726at2759"/>
<comment type="caution">
    <text evidence="3">The sequence shown here is derived from an EMBL/GenBank/DDBJ whole genome shotgun (WGS) entry which is preliminary data.</text>
</comment>
<feature type="transmembrane region" description="Helical" evidence="2">
    <location>
        <begin position="117"/>
        <end position="140"/>
    </location>
</feature>
<dbReference type="CDD" id="cd16616">
    <property type="entry name" value="mRING-HC-C4C4_Asi1p-like"/>
    <property type="match status" value="1"/>
</dbReference>
<evidence type="ECO:0000256" key="2">
    <source>
        <dbReference type="SAM" id="Phobius"/>
    </source>
</evidence>
<accession>A0A8J5UIU1</accession>
<keyword evidence="2" id="KW-0812">Transmembrane</keyword>
<feature type="transmembrane region" description="Helical" evidence="2">
    <location>
        <begin position="501"/>
        <end position="519"/>
    </location>
</feature>
<dbReference type="Pfam" id="PF13920">
    <property type="entry name" value="zf-C3HC4_3"/>
    <property type="match status" value="1"/>
</dbReference>
<keyword evidence="4" id="KW-1185">Reference proteome</keyword>
<dbReference type="RefSeq" id="XP_049260700.1">
    <property type="nucleotide sequence ID" value="XM_049410153.1"/>
</dbReference>
<reference evidence="3 4" key="1">
    <citation type="journal article" date="2021" name="DNA Res.">
        <title>Genome analysis of Candida subhashii reveals its hybrid nature and dual mitochondrial genome conformations.</title>
        <authorList>
            <person name="Mixao V."/>
            <person name="Hegedusova E."/>
            <person name="Saus E."/>
            <person name="Pryszcz L.P."/>
            <person name="Cillingova A."/>
            <person name="Nosek J."/>
            <person name="Gabaldon T."/>
        </authorList>
    </citation>
    <scope>NUCLEOTIDE SEQUENCE [LARGE SCALE GENOMIC DNA]</scope>
    <source>
        <strain evidence="3 4">CBS 10753</strain>
    </source>
</reference>
<keyword evidence="2" id="KW-0472">Membrane</keyword>
<dbReference type="PANTHER" id="PTHR22696">
    <property type="entry name" value="E3 UBIQUITIN-PROTEIN LIGASE RNF26"/>
    <property type="match status" value="1"/>
</dbReference>
<name>A0A8J5UIU1_9ASCO</name>
<feature type="transmembrane region" description="Helical" evidence="2">
    <location>
        <begin position="319"/>
        <end position="348"/>
    </location>
</feature>
<dbReference type="Proteomes" id="UP000694255">
    <property type="component" value="Unassembled WGS sequence"/>
</dbReference>
<feature type="region of interest" description="Disordered" evidence="1">
    <location>
        <begin position="612"/>
        <end position="635"/>
    </location>
</feature>
<organism evidence="3 4">
    <name type="scientific">[Candida] subhashii</name>
    <dbReference type="NCBI Taxonomy" id="561895"/>
    <lineage>
        <taxon>Eukaryota</taxon>
        <taxon>Fungi</taxon>
        <taxon>Dikarya</taxon>
        <taxon>Ascomycota</taxon>
        <taxon>Saccharomycotina</taxon>
        <taxon>Pichiomycetes</taxon>
        <taxon>Debaryomycetaceae</taxon>
        <taxon>Spathaspora</taxon>
    </lineage>
</organism>
<feature type="compositionally biased region" description="Acidic residues" evidence="1">
    <location>
        <begin position="624"/>
        <end position="635"/>
    </location>
</feature>
<sequence length="810" mass="91670">MPSDILITGSNITNATTGSTIIETQEETEDYWVLVKLLTAFIDAIWEQSESSTINSIPWNRLGAISTYCCSIYGFSCLIMALILNRTLVMASTNTTHNQQIAINRNRGLISAQKSAFILKNLSIISLRIGVVGVLLYSGYNVLVALNLLNHIGLPDKNLKWLYELLPDKYFAYDVGYYSDTKYMKTPNSQVMIGPTSDMYWPVFLNFCLSSFTETLIASIEGKKPYTESGITIFEHSLAFQEFSSNGAFFFGNSKFHKRPTEQVLITTLFSILNHLNIHIGALLSKNRYRLIPSSIIGIGFLSYYISTFSNWRVLQFPFILILTFTPQVLILIIIAISFAIFIIAIVVNGFEIKGLNYGSFFLHESADEESGGFGSLNLSISLNDDFYTALLNMGMLAITSAGKSSYITELSLVTLDDQTWLERSIWQQIKDKLSKDHRSNRDVITYLRENKMSGYCNIISKPTQRLISGGPESESVGGGGESDEKDASVWRRRAKYMKEMLIDTWQLLYGLIVDWFILEYVPGLFKRKVLHQHLTSIRFYEEETEEEFARRKAKTPQFLKKYVKRRIGDPFTGVSSIDKSKKPEIANTDSYSIKDFQNDYVTILSGKQLSEVDNSEDYHEPSYESESESEYESDMEEIHTLGALRAARGATTSTDVSSSAPLPIQELFTVEEFNELLTSSSTNLDILQQHMHSDGVMTRSKYRALRRPLEQNQELSNDESSKLLELILSKRMPREDENSVGDDEFDTHSLSSSRLDCVICQVNTREIITWPCKCFAICESCRLSLVSKGIEGCVCCRREVEGVSKVFIP</sequence>
<evidence type="ECO:0000313" key="4">
    <source>
        <dbReference type="Proteomes" id="UP000694255"/>
    </source>
</evidence>
<protein>
    <recommendedName>
        <fullName evidence="5">Protein ASI3</fullName>
    </recommendedName>
</protein>
<dbReference type="GO" id="GO:0061630">
    <property type="term" value="F:ubiquitin protein ligase activity"/>
    <property type="evidence" value="ECO:0007669"/>
    <property type="project" value="TreeGrafter"/>
</dbReference>
<feature type="transmembrane region" description="Helical" evidence="2">
    <location>
        <begin position="264"/>
        <end position="284"/>
    </location>
</feature>
<dbReference type="EMBL" id="JAGSYN010000298">
    <property type="protein sequence ID" value="KAG7660466.1"/>
    <property type="molecule type" value="Genomic_DNA"/>
</dbReference>
<dbReference type="GO" id="GO:0016567">
    <property type="term" value="P:protein ubiquitination"/>
    <property type="evidence" value="ECO:0007669"/>
    <property type="project" value="TreeGrafter"/>
</dbReference>
<dbReference type="GeneID" id="73472822"/>
<dbReference type="PANTHER" id="PTHR22696:SF1">
    <property type="entry name" value="E3 UBIQUITIN-PROTEIN LIGASE RNF26"/>
    <property type="match status" value="1"/>
</dbReference>
<gene>
    <name evidence="3" type="ORF">J8A68_006023</name>
</gene>
<dbReference type="AlphaFoldDB" id="A0A8J5UIU1"/>
<dbReference type="GO" id="GO:0006511">
    <property type="term" value="P:ubiquitin-dependent protein catabolic process"/>
    <property type="evidence" value="ECO:0007669"/>
    <property type="project" value="TreeGrafter"/>
</dbReference>
<evidence type="ECO:0000313" key="3">
    <source>
        <dbReference type="EMBL" id="KAG7660466.1"/>
    </source>
</evidence>
<proteinExistence type="predicted"/>
<keyword evidence="2" id="KW-1133">Transmembrane helix</keyword>
<evidence type="ECO:0008006" key="5">
    <source>
        <dbReference type="Google" id="ProtNLM"/>
    </source>
</evidence>
<feature type="transmembrane region" description="Helical" evidence="2">
    <location>
        <begin position="65"/>
        <end position="84"/>
    </location>
</feature>
<feature type="transmembrane region" description="Helical" evidence="2">
    <location>
        <begin position="291"/>
        <end position="307"/>
    </location>
</feature>